<protein>
    <submittedName>
        <fullName evidence="1">Uncharacterized protein</fullName>
    </submittedName>
</protein>
<reference evidence="1" key="2">
    <citation type="journal article" date="2015" name="Data Brief">
        <title>Shoot transcriptome of the giant reed, Arundo donax.</title>
        <authorList>
            <person name="Barrero R.A."/>
            <person name="Guerrero F.D."/>
            <person name="Moolhuijzen P."/>
            <person name="Goolsby J.A."/>
            <person name="Tidwell J."/>
            <person name="Bellgard S.E."/>
            <person name="Bellgard M.I."/>
        </authorList>
    </citation>
    <scope>NUCLEOTIDE SEQUENCE</scope>
    <source>
        <tissue evidence="1">Shoot tissue taken approximately 20 cm above the soil surface</tissue>
    </source>
</reference>
<dbReference type="AlphaFoldDB" id="A0A0A9HDJ0"/>
<accession>A0A0A9HDJ0</accession>
<name>A0A0A9HDJ0_ARUDO</name>
<organism evidence="1">
    <name type="scientific">Arundo donax</name>
    <name type="common">Giant reed</name>
    <name type="synonym">Donax arundinaceus</name>
    <dbReference type="NCBI Taxonomy" id="35708"/>
    <lineage>
        <taxon>Eukaryota</taxon>
        <taxon>Viridiplantae</taxon>
        <taxon>Streptophyta</taxon>
        <taxon>Embryophyta</taxon>
        <taxon>Tracheophyta</taxon>
        <taxon>Spermatophyta</taxon>
        <taxon>Magnoliopsida</taxon>
        <taxon>Liliopsida</taxon>
        <taxon>Poales</taxon>
        <taxon>Poaceae</taxon>
        <taxon>PACMAD clade</taxon>
        <taxon>Arundinoideae</taxon>
        <taxon>Arundineae</taxon>
        <taxon>Arundo</taxon>
    </lineage>
</organism>
<dbReference type="EMBL" id="GBRH01163079">
    <property type="protein sequence ID" value="JAE34817.1"/>
    <property type="molecule type" value="Transcribed_RNA"/>
</dbReference>
<sequence length="60" mass="6990">MFNLYNRQIMIQIKFRYNFFCDTNMFLDIIFAKKILRSAATGGSSTRKCTTSQLPIKICS</sequence>
<proteinExistence type="predicted"/>
<reference evidence="1" key="1">
    <citation type="submission" date="2014-09" db="EMBL/GenBank/DDBJ databases">
        <authorList>
            <person name="Magalhaes I.L.F."/>
            <person name="Oliveira U."/>
            <person name="Santos F.R."/>
            <person name="Vidigal T.H.D.A."/>
            <person name="Brescovit A.D."/>
            <person name="Santos A.J."/>
        </authorList>
    </citation>
    <scope>NUCLEOTIDE SEQUENCE</scope>
    <source>
        <tissue evidence="1">Shoot tissue taken approximately 20 cm above the soil surface</tissue>
    </source>
</reference>
<evidence type="ECO:0000313" key="1">
    <source>
        <dbReference type="EMBL" id="JAE34817.1"/>
    </source>
</evidence>